<dbReference type="EMBL" id="VUJU01011190">
    <property type="protein sequence ID" value="KAF0711652.1"/>
    <property type="molecule type" value="Genomic_DNA"/>
</dbReference>
<keyword evidence="2" id="KW-1185">Reference proteome</keyword>
<evidence type="ECO:0000313" key="1">
    <source>
        <dbReference type="EMBL" id="KAF0711652.1"/>
    </source>
</evidence>
<organism evidence="1 2">
    <name type="scientific">Aphis craccivora</name>
    <name type="common">Cowpea aphid</name>
    <dbReference type="NCBI Taxonomy" id="307492"/>
    <lineage>
        <taxon>Eukaryota</taxon>
        <taxon>Metazoa</taxon>
        <taxon>Ecdysozoa</taxon>
        <taxon>Arthropoda</taxon>
        <taxon>Hexapoda</taxon>
        <taxon>Insecta</taxon>
        <taxon>Pterygota</taxon>
        <taxon>Neoptera</taxon>
        <taxon>Paraneoptera</taxon>
        <taxon>Hemiptera</taxon>
        <taxon>Sternorrhyncha</taxon>
        <taxon>Aphidomorpha</taxon>
        <taxon>Aphidoidea</taxon>
        <taxon>Aphididae</taxon>
        <taxon>Aphidini</taxon>
        <taxon>Aphis</taxon>
        <taxon>Aphis</taxon>
    </lineage>
</organism>
<proteinExistence type="predicted"/>
<evidence type="ECO:0000313" key="2">
    <source>
        <dbReference type="Proteomes" id="UP000478052"/>
    </source>
</evidence>
<name>A0A6G0VVT3_APHCR</name>
<dbReference type="Proteomes" id="UP000478052">
    <property type="component" value="Unassembled WGS sequence"/>
</dbReference>
<accession>A0A6G0VVT3</accession>
<comment type="caution">
    <text evidence="1">The sequence shown here is derived from an EMBL/GenBank/DDBJ whole genome shotgun (WGS) entry which is preliminary data.</text>
</comment>
<reference evidence="1 2" key="1">
    <citation type="submission" date="2019-08" db="EMBL/GenBank/DDBJ databases">
        <title>Whole genome of Aphis craccivora.</title>
        <authorList>
            <person name="Voronova N.V."/>
            <person name="Shulinski R.S."/>
            <person name="Bandarenka Y.V."/>
            <person name="Zhorov D.G."/>
            <person name="Warner D."/>
        </authorList>
    </citation>
    <scope>NUCLEOTIDE SEQUENCE [LARGE SCALE GENOMIC DNA]</scope>
    <source>
        <strain evidence="1">180601</strain>
        <tissue evidence="1">Whole Body</tissue>
    </source>
</reference>
<gene>
    <name evidence="1" type="ORF">FWK35_00036553</name>
</gene>
<sequence length="32" mass="3951">MNLVGALRRSFFEFPNSFQKRWEKPRKKIIIL</sequence>
<dbReference type="AlphaFoldDB" id="A0A6G0VVT3"/>
<protein>
    <submittedName>
        <fullName evidence="1">Uncharacterized protein</fullName>
    </submittedName>
</protein>